<keyword evidence="1" id="KW-1133">Transmembrane helix</keyword>
<proteinExistence type="predicted"/>
<keyword evidence="1" id="KW-0472">Membrane</keyword>
<dbReference type="Proteomes" id="UP000655366">
    <property type="component" value="Unassembled WGS sequence"/>
</dbReference>
<feature type="transmembrane region" description="Helical" evidence="1">
    <location>
        <begin position="29"/>
        <end position="51"/>
    </location>
</feature>
<dbReference type="EMBL" id="JADNYM010000006">
    <property type="protein sequence ID" value="MBG0739005.1"/>
    <property type="molecule type" value="Genomic_DNA"/>
</dbReference>
<keyword evidence="3" id="KW-1185">Reference proteome</keyword>
<organism evidence="2 3">
    <name type="scientific">Arthrobacter terrae</name>
    <dbReference type="NCBI Taxonomy" id="2935737"/>
    <lineage>
        <taxon>Bacteria</taxon>
        <taxon>Bacillati</taxon>
        <taxon>Actinomycetota</taxon>
        <taxon>Actinomycetes</taxon>
        <taxon>Micrococcales</taxon>
        <taxon>Micrococcaceae</taxon>
        <taxon>Arthrobacter</taxon>
    </lineage>
</organism>
<comment type="caution">
    <text evidence="2">The sequence shown here is derived from an EMBL/GenBank/DDBJ whole genome shotgun (WGS) entry which is preliminary data.</text>
</comment>
<evidence type="ECO:0000256" key="1">
    <source>
        <dbReference type="SAM" id="Phobius"/>
    </source>
</evidence>
<keyword evidence="1" id="KW-0812">Transmembrane</keyword>
<evidence type="ECO:0000313" key="3">
    <source>
        <dbReference type="Proteomes" id="UP000655366"/>
    </source>
</evidence>
<dbReference type="RefSeq" id="WP_196395952.1">
    <property type="nucleotide sequence ID" value="NZ_JADNYM010000006.1"/>
</dbReference>
<evidence type="ECO:0000313" key="2">
    <source>
        <dbReference type="EMBL" id="MBG0739005.1"/>
    </source>
</evidence>
<gene>
    <name evidence="2" type="ORF">IV500_06150</name>
</gene>
<protein>
    <submittedName>
        <fullName evidence="2">Uncharacterized protein</fullName>
    </submittedName>
</protein>
<accession>A0A931CM50</accession>
<reference evidence="2 3" key="1">
    <citation type="submission" date="2020-11" db="EMBL/GenBank/DDBJ databases">
        <title>Arthrobacter antarcticus sp. nov., isolated from Antarctic Soil.</title>
        <authorList>
            <person name="Li J."/>
        </authorList>
    </citation>
    <scope>NUCLEOTIDE SEQUENCE [LARGE SCALE GENOMIC DNA]</scope>
    <source>
        <strain evidence="2 3">Z1-20</strain>
    </source>
</reference>
<dbReference type="AlphaFoldDB" id="A0A931CM50"/>
<name>A0A931CM50_9MICC</name>
<sequence length="85" mass="9139">MKFGSSIALFVFSAILCFAIDPALSPNFNFAMVGYTLMGACAVGLIAALAINAPRRTRRVTETWSVVDPATGERIVRNESRDSAL</sequence>